<accession>A0A1G8XCH5</accession>
<dbReference type="RefSeq" id="WP_084333767.1">
    <property type="nucleotide sequence ID" value="NZ_FNFD01000003.1"/>
</dbReference>
<dbReference type="Gene3D" id="1.40.20.10">
    <property type="entry name" value="CHAD domain"/>
    <property type="match status" value="1"/>
</dbReference>
<dbReference type="PANTHER" id="PTHR39339">
    <property type="entry name" value="SLR1444 PROTEIN"/>
    <property type="match status" value="1"/>
</dbReference>
<dbReference type="AlphaFoldDB" id="A0A1G8XCH5"/>
<dbReference type="STRING" id="137658.SAMN05216186_103141"/>
<protein>
    <submittedName>
        <fullName evidence="2">CHAD domain-containing protein</fullName>
    </submittedName>
</protein>
<organism evidence="2 3">
    <name type="scientific">Pseudomonas indica</name>
    <dbReference type="NCBI Taxonomy" id="137658"/>
    <lineage>
        <taxon>Bacteria</taxon>
        <taxon>Pseudomonadati</taxon>
        <taxon>Pseudomonadota</taxon>
        <taxon>Gammaproteobacteria</taxon>
        <taxon>Pseudomonadales</taxon>
        <taxon>Pseudomonadaceae</taxon>
        <taxon>Pseudomonas</taxon>
    </lineage>
</organism>
<gene>
    <name evidence="2" type="ORF">SAMN05216186_103141</name>
</gene>
<dbReference type="PROSITE" id="PS51708">
    <property type="entry name" value="CHAD"/>
    <property type="match status" value="1"/>
</dbReference>
<sequence>MSRFIDALIAQVLTLEVQLRASQARLAARTDTEALHDMRIALRRLRSLLRPLRDLPGVEPLRAAAGAVGELSGPLRDLEVLLPELRAKGLGGAEAVRLARLEAGYERLLASSALERLFRHLDAWPALWRQAQRSGALSGLRKRVRKRLVKQRRQLARALRDPAHDRHRLRLLIKRVRYGFDAYPELIPVGGDEPARLKAAQSALGDWHDRLQWLARAEAEPDLQPLASAWRAELTEAEQRADQALELLLEHFPER</sequence>
<feature type="domain" description="CHAD" evidence="1">
    <location>
        <begin position="1"/>
        <end position="255"/>
    </location>
</feature>
<name>A0A1G8XCH5_9PSED</name>
<evidence type="ECO:0000313" key="3">
    <source>
        <dbReference type="Proteomes" id="UP000198706"/>
    </source>
</evidence>
<dbReference type="SMART" id="SM00880">
    <property type="entry name" value="CHAD"/>
    <property type="match status" value="1"/>
</dbReference>
<proteinExistence type="predicted"/>
<dbReference type="InterPro" id="IPR007899">
    <property type="entry name" value="CHAD_dom"/>
</dbReference>
<evidence type="ECO:0000313" key="2">
    <source>
        <dbReference type="EMBL" id="SDJ88161.1"/>
    </source>
</evidence>
<dbReference type="Proteomes" id="UP000198706">
    <property type="component" value="Unassembled WGS sequence"/>
</dbReference>
<keyword evidence="3" id="KW-1185">Reference proteome</keyword>
<dbReference type="PANTHER" id="PTHR39339:SF1">
    <property type="entry name" value="CHAD DOMAIN-CONTAINING PROTEIN"/>
    <property type="match status" value="1"/>
</dbReference>
<reference evidence="2 3" key="1">
    <citation type="submission" date="2016-10" db="EMBL/GenBank/DDBJ databases">
        <authorList>
            <person name="de Groot N.N."/>
        </authorList>
    </citation>
    <scope>NUCLEOTIDE SEQUENCE [LARGE SCALE GENOMIC DNA]</scope>
    <source>
        <strain evidence="2 3">JCM 21544</strain>
    </source>
</reference>
<dbReference type="InterPro" id="IPR038186">
    <property type="entry name" value="CHAD_dom_sf"/>
</dbReference>
<dbReference type="Pfam" id="PF05235">
    <property type="entry name" value="CHAD"/>
    <property type="match status" value="1"/>
</dbReference>
<dbReference type="EMBL" id="FNFD01000003">
    <property type="protein sequence ID" value="SDJ88161.1"/>
    <property type="molecule type" value="Genomic_DNA"/>
</dbReference>
<evidence type="ECO:0000259" key="1">
    <source>
        <dbReference type="PROSITE" id="PS51708"/>
    </source>
</evidence>